<protein>
    <submittedName>
        <fullName evidence="2">Uncharacterized protein</fullName>
    </submittedName>
</protein>
<gene>
    <name evidence="2" type="ORF">Mgra_00003085</name>
</gene>
<evidence type="ECO:0000256" key="1">
    <source>
        <dbReference type="SAM" id="Phobius"/>
    </source>
</evidence>
<feature type="transmembrane region" description="Helical" evidence="1">
    <location>
        <begin position="6"/>
        <end position="22"/>
    </location>
</feature>
<name>A0A8S9ZWQ9_9BILA</name>
<keyword evidence="3" id="KW-1185">Reference proteome</keyword>
<proteinExistence type="predicted"/>
<dbReference type="Proteomes" id="UP000605970">
    <property type="component" value="Unassembled WGS sequence"/>
</dbReference>
<dbReference type="EMBL" id="JABEBT010000019">
    <property type="protein sequence ID" value="KAF7637567.1"/>
    <property type="molecule type" value="Genomic_DNA"/>
</dbReference>
<keyword evidence="1" id="KW-0812">Transmembrane</keyword>
<reference evidence="2" key="1">
    <citation type="journal article" date="2020" name="Ecol. Evol.">
        <title>Genome structure and content of the rice root-knot nematode (Meloidogyne graminicola).</title>
        <authorList>
            <person name="Phan N.T."/>
            <person name="Danchin E.G.J."/>
            <person name="Klopp C."/>
            <person name="Perfus-Barbeoch L."/>
            <person name="Kozlowski D.K."/>
            <person name="Koutsovoulos G.D."/>
            <person name="Lopez-Roques C."/>
            <person name="Bouchez O."/>
            <person name="Zahm M."/>
            <person name="Besnard G."/>
            <person name="Bellafiore S."/>
        </authorList>
    </citation>
    <scope>NUCLEOTIDE SEQUENCE</scope>
    <source>
        <strain evidence="2">VN-18</strain>
    </source>
</reference>
<keyword evidence="1" id="KW-1133">Transmembrane helix</keyword>
<accession>A0A8S9ZWQ9</accession>
<dbReference type="AlphaFoldDB" id="A0A8S9ZWQ9"/>
<comment type="caution">
    <text evidence="2">The sequence shown here is derived from an EMBL/GenBank/DDBJ whole genome shotgun (WGS) entry which is preliminary data.</text>
</comment>
<evidence type="ECO:0000313" key="3">
    <source>
        <dbReference type="Proteomes" id="UP000605970"/>
    </source>
</evidence>
<evidence type="ECO:0000313" key="2">
    <source>
        <dbReference type="EMBL" id="KAF7637567.1"/>
    </source>
</evidence>
<sequence length="232" mass="27599">MYYINVVHTIITSIIYLGHLLCEKANRIKRSLDIILIIPNYRYYEELGNLGKQLRFSYIEKNGICNEINEDIYNWMVFDIMNKYIRNINDDLRPKLLKKLNDYMEESVNENIKILNDYTTAKINIEQLRYTTLGNDNIEHIKNYINKEHLKPIGCEITIAASQICLQGDYLNCHRIRPALSFLRLIFLLQQLWRMVLMILLENGLLPFFLEYKNLKLSRLLKINSHKLIPKT</sequence>
<organism evidence="2 3">
    <name type="scientific">Meloidogyne graminicola</name>
    <dbReference type="NCBI Taxonomy" id="189291"/>
    <lineage>
        <taxon>Eukaryota</taxon>
        <taxon>Metazoa</taxon>
        <taxon>Ecdysozoa</taxon>
        <taxon>Nematoda</taxon>
        <taxon>Chromadorea</taxon>
        <taxon>Rhabditida</taxon>
        <taxon>Tylenchina</taxon>
        <taxon>Tylenchomorpha</taxon>
        <taxon>Tylenchoidea</taxon>
        <taxon>Meloidogynidae</taxon>
        <taxon>Meloidogyninae</taxon>
        <taxon>Meloidogyne</taxon>
    </lineage>
</organism>
<keyword evidence="1" id="KW-0472">Membrane</keyword>